<gene>
    <name evidence="2" type="ORF">PBAH0796_LOCUS71</name>
</gene>
<proteinExistence type="predicted"/>
<reference evidence="2" key="1">
    <citation type="submission" date="2021-01" db="EMBL/GenBank/DDBJ databases">
        <authorList>
            <person name="Corre E."/>
            <person name="Pelletier E."/>
            <person name="Niang G."/>
            <person name="Scheremetjew M."/>
            <person name="Finn R."/>
            <person name="Kale V."/>
            <person name="Holt S."/>
            <person name="Cochrane G."/>
            <person name="Meng A."/>
            <person name="Brown T."/>
            <person name="Cohen L."/>
        </authorList>
    </citation>
    <scope>NUCLEOTIDE SEQUENCE</scope>
    <source>
        <strain evidence="2">Pbaha01</strain>
    </source>
</reference>
<accession>A0A7S0F7U6</accession>
<organism evidence="2">
    <name type="scientific">Pyrodinium bahamense</name>
    <dbReference type="NCBI Taxonomy" id="73915"/>
    <lineage>
        <taxon>Eukaryota</taxon>
        <taxon>Sar</taxon>
        <taxon>Alveolata</taxon>
        <taxon>Dinophyceae</taxon>
        <taxon>Gonyaulacales</taxon>
        <taxon>Pyrocystaceae</taxon>
        <taxon>Pyrodinium</taxon>
    </lineage>
</organism>
<name>A0A7S0F7U6_9DINO</name>
<feature type="compositionally biased region" description="Polar residues" evidence="1">
    <location>
        <begin position="394"/>
        <end position="421"/>
    </location>
</feature>
<sequence length="480" mass="54734">MQAPPLSWGAELAAYEREKRHTVDRGLLQGQPNRLALGQVAAQDRFFDPLLQRFREPEVESHRRTDEDRERIAHLNRAQDIQIMREQPFNILTHESRLESLVPGEDPTRLGGSGKLGRRSKEFKPIVRCVPEKDYHIVSNLPLAEHHWARPEDRPPVQEQSTKSRKLHAHLVKDFNIVTNRYHEKHEEKERQAKRLNLLESTQKYMRQNRFDPVAQQFNDPRHEEMVRAADNAREAEIVVRAESQLPPTVKGRESAHYGIISHEVHNEDVMNMWDQMEEDRKDRYKNRYIVEHNVHVQDLKTDHITNSRRLNRVAPERFEESKRRGYDIIDNTAFGQGPKDKVLYEPFTRDRMTPWEKVMDGRAPVAAQPASSSMAPALTGTMKLAPEAGERQLTGSSSAQQLRATPSVRSGASFHTASTASSKRRSELRRSESVGATLGGPAHRPAPPGQTRPVPALAPPAPDIPGNPMGSVFSRPREP</sequence>
<dbReference type="AlphaFoldDB" id="A0A7S0F7U6"/>
<evidence type="ECO:0000313" key="2">
    <source>
        <dbReference type="EMBL" id="CAD8344333.1"/>
    </source>
</evidence>
<feature type="compositionally biased region" description="Pro residues" evidence="1">
    <location>
        <begin position="445"/>
        <end position="466"/>
    </location>
</feature>
<protein>
    <submittedName>
        <fullName evidence="2">Uncharacterized protein</fullName>
    </submittedName>
</protein>
<dbReference type="EMBL" id="HBEG01000106">
    <property type="protein sequence ID" value="CAD8344333.1"/>
    <property type="molecule type" value="Transcribed_RNA"/>
</dbReference>
<evidence type="ECO:0000256" key="1">
    <source>
        <dbReference type="SAM" id="MobiDB-lite"/>
    </source>
</evidence>
<feature type="region of interest" description="Disordered" evidence="1">
    <location>
        <begin position="391"/>
        <end position="480"/>
    </location>
</feature>